<dbReference type="SUPFAM" id="SSF56322">
    <property type="entry name" value="ADC synthase"/>
    <property type="match status" value="1"/>
</dbReference>
<dbReference type="InterPro" id="IPR005801">
    <property type="entry name" value="ADC_synthase"/>
</dbReference>
<dbReference type="RefSeq" id="WP_125017042.1">
    <property type="nucleotide sequence ID" value="NZ_RQVQ01000004.1"/>
</dbReference>
<dbReference type="Pfam" id="PF00425">
    <property type="entry name" value="Chorismate_bind"/>
    <property type="match status" value="1"/>
</dbReference>
<dbReference type="PANTHER" id="PTHR42839:SF2">
    <property type="entry name" value="ISOCHORISMATE SYNTHASE ENTC"/>
    <property type="match status" value="1"/>
</dbReference>
<name>A0A3P3WGE0_9FLAO</name>
<evidence type="ECO:0000313" key="2">
    <source>
        <dbReference type="EMBL" id="RRJ92659.1"/>
    </source>
</evidence>
<comment type="caution">
    <text evidence="2">The sequence shown here is derived from an EMBL/GenBank/DDBJ whole genome shotgun (WGS) entry which is preliminary data.</text>
</comment>
<dbReference type="OrthoDB" id="9806579at2"/>
<reference evidence="2 3" key="1">
    <citation type="submission" date="2018-11" db="EMBL/GenBank/DDBJ databases">
        <title>Flavobacterium sp. nov., YIM 102701-2 draft genome.</title>
        <authorList>
            <person name="Li G."/>
            <person name="Jiang Y."/>
        </authorList>
    </citation>
    <scope>NUCLEOTIDE SEQUENCE [LARGE SCALE GENOMIC DNA]</scope>
    <source>
        <strain evidence="2 3">YIM 102701-2</strain>
    </source>
</reference>
<evidence type="ECO:0000259" key="1">
    <source>
        <dbReference type="Pfam" id="PF00425"/>
    </source>
</evidence>
<keyword evidence="3" id="KW-1185">Reference proteome</keyword>
<dbReference type="AlphaFoldDB" id="A0A3P3WGE0"/>
<dbReference type="Proteomes" id="UP000275719">
    <property type="component" value="Unassembled WGS sequence"/>
</dbReference>
<feature type="domain" description="Chorismate-utilising enzyme C-terminal" evidence="1">
    <location>
        <begin position="99"/>
        <end position="345"/>
    </location>
</feature>
<dbReference type="InterPro" id="IPR015890">
    <property type="entry name" value="Chorismate_C"/>
</dbReference>
<protein>
    <submittedName>
        <fullName evidence="2">Isochorismate synthase</fullName>
    </submittedName>
</protein>
<accession>A0A3P3WGE0</accession>
<dbReference type="Gene3D" id="3.60.120.10">
    <property type="entry name" value="Anthranilate synthase"/>
    <property type="match status" value="1"/>
</dbReference>
<evidence type="ECO:0000313" key="3">
    <source>
        <dbReference type="Proteomes" id="UP000275719"/>
    </source>
</evidence>
<sequence length="354" mass="40460">MDVFFESIQQQFDKNFPFVIYNKPNSDKIIAFLSLDDSLSFNEKLDKKGFVFAPFDGDDFIFFDEQNSEIIKKASFNFDESLTEFIDILPSNNVKTFHINLVEKGVEAIKLNQFSKVVLSRKESVPANQSDFISYFKKLIQTYKSAFCYCFYHPKVGMWLGATPEQLVKINENIISTVALAGTQLFIENQKVTWGDKEKEEQLFVTQFIEESLKPFVKNITKTKPFTAQAGNLLHIKTDVSAEIKSEVMLSDIVLALHPTPALCGLPKKEAKEFIIKNEGYNRKFYSGFLGEINKDFENNEDNKSDIFVNLRCMELEKEIANLFIGGGITKDSVPENEFIETINKSKTIKKILG</sequence>
<dbReference type="EMBL" id="RQVQ01000004">
    <property type="protein sequence ID" value="RRJ92659.1"/>
    <property type="molecule type" value="Genomic_DNA"/>
</dbReference>
<proteinExistence type="predicted"/>
<gene>
    <name evidence="2" type="ORF">EG240_02405</name>
</gene>
<dbReference type="PANTHER" id="PTHR42839">
    <property type="entry name" value="ISOCHORISMATE SYNTHASE ENTC"/>
    <property type="match status" value="1"/>
</dbReference>
<organism evidence="2 3">
    <name type="scientific">Paenimyroides tangerinum</name>
    <dbReference type="NCBI Taxonomy" id="2488728"/>
    <lineage>
        <taxon>Bacteria</taxon>
        <taxon>Pseudomonadati</taxon>
        <taxon>Bacteroidota</taxon>
        <taxon>Flavobacteriia</taxon>
        <taxon>Flavobacteriales</taxon>
        <taxon>Flavobacteriaceae</taxon>
        <taxon>Paenimyroides</taxon>
    </lineage>
</organism>